<organism evidence="2 3">
    <name type="scientific">Natrinema saccharevitans</name>
    <dbReference type="NCBI Taxonomy" id="301967"/>
    <lineage>
        <taxon>Archaea</taxon>
        <taxon>Methanobacteriati</taxon>
        <taxon>Methanobacteriota</taxon>
        <taxon>Stenosarchaea group</taxon>
        <taxon>Halobacteria</taxon>
        <taxon>Halobacteriales</taxon>
        <taxon>Natrialbaceae</taxon>
        <taxon>Natrinema</taxon>
    </lineage>
</organism>
<dbReference type="Pfam" id="PF18545">
    <property type="entry name" value="HalOD1"/>
    <property type="match status" value="1"/>
</dbReference>
<protein>
    <recommendedName>
        <fullName evidence="1">Halobacterial output domain-containing protein</fullName>
    </recommendedName>
</protein>
<dbReference type="Proteomes" id="UP000189370">
    <property type="component" value="Unassembled WGS sequence"/>
</dbReference>
<dbReference type="RefSeq" id="WP_076147238.1">
    <property type="nucleotide sequence ID" value="NZ_LWLN01000001.1"/>
</dbReference>
<evidence type="ECO:0000259" key="1">
    <source>
        <dbReference type="Pfam" id="PF18545"/>
    </source>
</evidence>
<dbReference type="STRING" id="301967.A6E15_14325"/>
<feature type="domain" description="Halobacterial output" evidence="1">
    <location>
        <begin position="25"/>
        <end position="97"/>
    </location>
</feature>
<proteinExistence type="predicted"/>
<reference evidence="3" key="1">
    <citation type="submission" date="2016-04" db="EMBL/GenBank/DDBJ databases">
        <authorList>
            <person name="Chen S.-C."/>
            <person name="Lai M.-C."/>
        </authorList>
    </citation>
    <scope>NUCLEOTIDE SEQUENCE [LARGE SCALE GENOMIC DNA]</scope>
    <source>
        <strain evidence="3">AB14</strain>
    </source>
</reference>
<accession>A0A1S8B0C7</accession>
<name>A0A1S8B0C7_9EURY</name>
<keyword evidence="3" id="KW-1185">Reference proteome</keyword>
<dbReference type="InterPro" id="IPR040624">
    <property type="entry name" value="HalOD1"/>
</dbReference>
<dbReference type="OrthoDB" id="270808at2157"/>
<comment type="caution">
    <text evidence="2">The sequence shown here is derived from an EMBL/GenBank/DDBJ whole genome shotgun (WGS) entry which is preliminary data.</text>
</comment>
<sequence>MTEGRVTESNGCGLRRRIQYDRDADEPPSIAAATALARYHGHEVTAAGTQLYDYVDPDALDELFADTNRGDARATGIVEFEADGATVTIRPDCVEVRPTD</sequence>
<dbReference type="EMBL" id="LWLN01000001">
    <property type="protein sequence ID" value="OLZ42074.1"/>
    <property type="molecule type" value="Genomic_DNA"/>
</dbReference>
<evidence type="ECO:0000313" key="2">
    <source>
        <dbReference type="EMBL" id="OLZ42074.1"/>
    </source>
</evidence>
<evidence type="ECO:0000313" key="3">
    <source>
        <dbReference type="Proteomes" id="UP000189370"/>
    </source>
</evidence>
<dbReference type="AlphaFoldDB" id="A0A1S8B0C7"/>
<gene>
    <name evidence="2" type="ORF">A6E15_14325</name>
</gene>